<sequence>MANVCSLILLILVTLLFPPVGVALVAGCGVDVLINICLTVLGYIPGHIHAFYILYVYYSRQERAAAYGRAPGIYSERVQTGGKGYASPAAGPGGYGTIDHQAPPPPY</sequence>
<organism evidence="9 10">
    <name type="scientific">Cytospora chrysosperma</name>
    <name type="common">Cytospora canker fungus</name>
    <name type="synonym">Sphaeria chrysosperma</name>
    <dbReference type="NCBI Taxonomy" id="252740"/>
    <lineage>
        <taxon>Eukaryota</taxon>
        <taxon>Fungi</taxon>
        <taxon>Dikarya</taxon>
        <taxon>Ascomycota</taxon>
        <taxon>Pezizomycotina</taxon>
        <taxon>Sordariomycetes</taxon>
        <taxon>Sordariomycetidae</taxon>
        <taxon>Diaporthales</taxon>
        <taxon>Cytosporaceae</taxon>
        <taxon>Cytospora</taxon>
    </lineage>
</organism>
<gene>
    <name evidence="9" type="ORF">VSDG_08940</name>
</gene>
<protein>
    <recommendedName>
        <fullName evidence="11">Stress response RCI peptide</fullName>
    </recommendedName>
</protein>
<evidence type="ECO:0000256" key="4">
    <source>
        <dbReference type="ARBA" id="ARBA00022989"/>
    </source>
</evidence>
<keyword evidence="10" id="KW-1185">Reference proteome</keyword>
<dbReference type="Pfam" id="PF01679">
    <property type="entry name" value="Pmp3"/>
    <property type="match status" value="1"/>
</dbReference>
<evidence type="ECO:0008006" key="11">
    <source>
        <dbReference type="Google" id="ProtNLM"/>
    </source>
</evidence>
<comment type="similarity">
    <text evidence="2">Belongs to the UPF0057 (PMP3) family.</text>
</comment>
<evidence type="ECO:0000256" key="2">
    <source>
        <dbReference type="ARBA" id="ARBA00009530"/>
    </source>
</evidence>
<keyword evidence="5 7" id="KW-0472">Membrane</keyword>
<dbReference type="InterPro" id="IPR000612">
    <property type="entry name" value="PMP3"/>
</dbReference>
<keyword evidence="3 7" id="KW-0812">Transmembrane</keyword>
<dbReference type="PANTHER" id="PTHR21659">
    <property type="entry name" value="HYDROPHOBIC PROTEIN RCI2 LOW TEMPERATURE AND SALT RESPONSIVE PROTEIN LTI6 -RELATED"/>
    <property type="match status" value="1"/>
</dbReference>
<comment type="caution">
    <text evidence="9">The sequence shown here is derived from an EMBL/GenBank/DDBJ whole genome shotgun (WGS) entry which is preliminary data.</text>
</comment>
<evidence type="ECO:0000256" key="7">
    <source>
        <dbReference type="SAM" id="Phobius"/>
    </source>
</evidence>
<proteinExistence type="inferred from homology"/>
<comment type="subcellular location">
    <subcellularLocation>
        <location evidence="1">Membrane</location>
    </subcellularLocation>
</comment>
<name>A0A423VD31_CYTCH</name>
<keyword evidence="8" id="KW-0732">Signal</keyword>
<evidence type="ECO:0000256" key="1">
    <source>
        <dbReference type="ARBA" id="ARBA00004370"/>
    </source>
</evidence>
<dbReference type="PROSITE" id="PS01309">
    <property type="entry name" value="UPF0057"/>
    <property type="match status" value="1"/>
</dbReference>
<evidence type="ECO:0000256" key="6">
    <source>
        <dbReference type="SAM" id="MobiDB-lite"/>
    </source>
</evidence>
<dbReference type="EMBL" id="LJZO01000062">
    <property type="protein sequence ID" value="ROV88880.1"/>
    <property type="molecule type" value="Genomic_DNA"/>
</dbReference>
<dbReference type="Proteomes" id="UP000284375">
    <property type="component" value="Unassembled WGS sequence"/>
</dbReference>
<keyword evidence="4 7" id="KW-1133">Transmembrane helix</keyword>
<dbReference type="GO" id="GO:0016020">
    <property type="term" value="C:membrane"/>
    <property type="evidence" value="ECO:0007669"/>
    <property type="project" value="UniProtKB-SubCell"/>
</dbReference>
<evidence type="ECO:0000256" key="3">
    <source>
        <dbReference type="ARBA" id="ARBA00022692"/>
    </source>
</evidence>
<dbReference type="AlphaFoldDB" id="A0A423VD31"/>
<feature type="region of interest" description="Disordered" evidence="6">
    <location>
        <begin position="85"/>
        <end position="107"/>
    </location>
</feature>
<feature type="chain" id="PRO_5019585836" description="Stress response RCI peptide" evidence="8">
    <location>
        <begin position="24"/>
        <end position="107"/>
    </location>
</feature>
<feature type="signal peptide" evidence="8">
    <location>
        <begin position="1"/>
        <end position="23"/>
    </location>
</feature>
<evidence type="ECO:0000256" key="8">
    <source>
        <dbReference type="SAM" id="SignalP"/>
    </source>
</evidence>
<accession>A0A423VD31</accession>
<evidence type="ECO:0000313" key="10">
    <source>
        <dbReference type="Proteomes" id="UP000284375"/>
    </source>
</evidence>
<evidence type="ECO:0000313" key="9">
    <source>
        <dbReference type="EMBL" id="ROV88880.1"/>
    </source>
</evidence>
<reference evidence="9 10" key="1">
    <citation type="submission" date="2015-09" db="EMBL/GenBank/DDBJ databases">
        <title>Host preference determinants of Valsa canker pathogens revealed by comparative genomics.</title>
        <authorList>
            <person name="Yin Z."/>
            <person name="Huang L."/>
        </authorList>
    </citation>
    <scope>NUCLEOTIDE SEQUENCE [LARGE SCALE GENOMIC DNA]</scope>
    <source>
        <strain evidence="9 10">YSFL</strain>
    </source>
</reference>
<dbReference type="PANTHER" id="PTHR21659:SF42">
    <property type="entry name" value="UPF0057 MEMBRANE PROTEIN ZK632.10-RELATED"/>
    <property type="match status" value="1"/>
</dbReference>
<evidence type="ECO:0000256" key="5">
    <source>
        <dbReference type="ARBA" id="ARBA00023136"/>
    </source>
</evidence>
<dbReference type="OrthoDB" id="2152119at2759"/>
<feature type="transmembrane region" description="Helical" evidence="7">
    <location>
        <begin position="33"/>
        <end position="58"/>
    </location>
</feature>